<dbReference type="PANTHER" id="PTHR43792:SF1">
    <property type="entry name" value="N-ACETYLTRANSFERASE DOMAIN-CONTAINING PROTEIN"/>
    <property type="match status" value="1"/>
</dbReference>
<dbReference type="Proteomes" id="UP000288279">
    <property type="component" value="Unassembled WGS sequence"/>
</dbReference>
<dbReference type="Gene3D" id="3.40.630.30">
    <property type="match status" value="1"/>
</dbReference>
<comment type="caution">
    <text evidence="2">The sequence shown here is derived from an EMBL/GenBank/DDBJ whole genome shotgun (WGS) entry which is preliminary data.</text>
</comment>
<proteinExistence type="predicted"/>
<reference evidence="2 3" key="1">
    <citation type="journal article" date="2011" name="Front. Microbiol.">
        <title>Genomic signatures of strain selection and enhancement in Bacillus atrophaeus var. globigii, a historical biowarfare simulant.</title>
        <authorList>
            <person name="Gibbons H.S."/>
            <person name="Broomall S.M."/>
            <person name="McNew L.A."/>
            <person name="Daligault H."/>
            <person name="Chapman C."/>
            <person name="Bruce D."/>
            <person name="Karavis M."/>
            <person name="Krepps M."/>
            <person name="McGregor P.A."/>
            <person name="Hong C."/>
            <person name="Park K.H."/>
            <person name="Akmal A."/>
            <person name="Feldman A."/>
            <person name="Lin J.S."/>
            <person name="Chang W.E."/>
            <person name="Higgs B.W."/>
            <person name="Demirev P."/>
            <person name="Lindquist J."/>
            <person name="Liem A."/>
            <person name="Fochler E."/>
            <person name="Read T.D."/>
            <person name="Tapia R."/>
            <person name="Johnson S."/>
            <person name="Bishop-Lilly K.A."/>
            <person name="Detter C."/>
            <person name="Han C."/>
            <person name="Sozhamannan S."/>
            <person name="Rosenzweig C.N."/>
            <person name="Skowronski E.W."/>
        </authorList>
    </citation>
    <scope>NUCLEOTIDE SEQUENCE [LARGE SCALE GENOMIC DNA]</scope>
    <source>
        <strain evidence="2 3">PIT1</strain>
    </source>
</reference>
<dbReference type="AlphaFoldDB" id="A0A432ZF15"/>
<dbReference type="PANTHER" id="PTHR43792">
    <property type="entry name" value="GNAT FAMILY, PUTATIVE (AFU_ORTHOLOGUE AFUA_3G00765)-RELATED-RELATED"/>
    <property type="match status" value="1"/>
</dbReference>
<evidence type="ECO:0000313" key="3">
    <source>
        <dbReference type="Proteomes" id="UP000288279"/>
    </source>
</evidence>
<dbReference type="PROSITE" id="PS51186">
    <property type="entry name" value="GNAT"/>
    <property type="match status" value="1"/>
</dbReference>
<dbReference type="EMBL" id="PIQG01000004">
    <property type="protein sequence ID" value="RUO76494.1"/>
    <property type="molecule type" value="Genomic_DNA"/>
</dbReference>
<sequence length="189" mass="21548">MLDTVFLCQNFITHLELLFMLPKTLVTERLVIRPFEQADARFIMVLLNEPTFIQNIGDKQIRSIDDAHRYLQQGPMASYQNFGFGLCCVQLKENGQPIGMCGILKRPELNQPDLGYALLPHFTRQGYAREGAQAVLREHAQQFDLQQILAVTKPSNLASRRLLEGTGFVEHGEIELYGSKNCLYGFRVM</sequence>
<dbReference type="Pfam" id="PF13302">
    <property type="entry name" value="Acetyltransf_3"/>
    <property type="match status" value="1"/>
</dbReference>
<organism evidence="2 3">
    <name type="scientific">Pseudidiomarina taiwanensis</name>
    <dbReference type="NCBI Taxonomy" id="337250"/>
    <lineage>
        <taxon>Bacteria</taxon>
        <taxon>Pseudomonadati</taxon>
        <taxon>Pseudomonadota</taxon>
        <taxon>Gammaproteobacteria</taxon>
        <taxon>Alteromonadales</taxon>
        <taxon>Idiomarinaceae</taxon>
        <taxon>Pseudidiomarina</taxon>
    </lineage>
</organism>
<protein>
    <submittedName>
        <fullName evidence="2">GNAT family N-acetyltransferase</fullName>
    </submittedName>
</protein>
<dbReference type="OrthoDB" id="9798081at2"/>
<dbReference type="InterPro" id="IPR051531">
    <property type="entry name" value="N-acetyltransferase"/>
</dbReference>
<accession>A0A432ZF15</accession>
<dbReference type="RefSeq" id="WP_126828271.1">
    <property type="nucleotide sequence ID" value="NZ_PIQG01000004.1"/>
</dbReference>
<evidence type="ECO:0000313" key="2">
    <source>
        <dbReference type="EMBL" id="RUO76494.1"/>
    </source>
</evidence>
<gene>
    <name evidence="2" type="ORF">CWI83_09065</name>
</gene>
<dbReference type="InterPro" id="IPR016181">
    <property type="entry name" value="Acyl_CoA_acyltransferase"/>
</dbReference>
<dbReference type="SUPFAM" id="SSF55729">
    <property type="entry name" value="Acyl-CoA N-acyltransferases (Nat)"/>
    <property type="match status" value="1"/>
</dbReference>
<keyword evidence="3" id="KW-1185">Reference proteome</keyword>
<dbReference type="InterPro" id="IPR000182">
    <property type="entry name" value="GNAT_dom"/>
</dbReference>
<evidence type="ECO:0000259" key="1">
    <source>
        <dbReference type="PROSITE" id="PS51186"/>
    </source>
</evidence>
<keyword evidence="2" id="KW-0808">Transferase</keyword>
<name>A0A432ZF15_9GAMM</name>
<feature type="domain" description="N-acetyltransferase" evidence="1">
    <location>
        <begin position="30"/>
        <end position="189"/>
    </location>
</feature>
<dbReference type="GO" id="GO:0016747">
    <property type="term" value="F:acyltransferase activity, transferring groups other than amino-acyl groups"/>
    <property type="evidence" value="ECO:0007669"/>
    <property type="project" value="InterPro"/>
</dbReference>